<evidence type="ECO:0000313" key="5">
    <source>
        <dbReference type="Proteomes" id="UP000824890"/>
    </source>
</evidence>
<organism evidence="4 5">
    <name type="scientific">Brassica napus</name>
    <name type="common">Rape</name>
    <dbReference type="NCBI Taxonomy" id="3708"/>
    <lineage>
        <taxon>Eukaryota</taxon>
        <taxon>Viridiplantae</taxon>
        <taxon>Streptophyta</taxon>
        <taxon>Embryophyta</taxon>
        <taxon>Tracheophyta</taxon>
        <taxon>Spermatophyta</taxon>
        <taxon>Magnoliopsida</taxon>
        <taxon>eudicotyledons</taxon>
        <taxon>Gunneridae</taxon>
        <taxon>Pentapetalae</taxon>
        <taxon>rosids</taxon>
        <taxon>malvids</taxon>
        <taxon>Brassicales</taxon>
        <taxon>Brassicaceae</taxon>
        <taxon>Brassiceae</taxon>
        <taxon>Brassica</taxon>
    </lineage>
</organism>
<evidence type="ECO:0000256" key="2">
    <source>
        <dbReference type="ARBA" id="ARBA00022692"/>
    </source>
</evidence>
<protein>
    <recommendedName>
        <fullName evidence="6">Peroxisomal nicotinamide adenine dinucleotide carrier</fullName>
    </recommendedName>
</protein>
<evidence type="ECO:0000256" key="3">
    <source>
        <dbReference type="ARBA" id="ARBA00023136"/>
    </source>
</evidence>
<dbReference type="Proteomes" id="UP000824890">
    <property type="component" value="Unassembled WGS sequence"/>
</dbReference>
<proteinExistence type="predicted"/>
<dbReference type="EMBL" id="JAGKQM010000016">
    <property type="protein sequence ID" value="KAH0874458.1"/>
    <property type="molecule type" value="Genomic_DNA"/>
</dbReference>
<keyword evidence="2" id="KW-0812">Transmembrane</keyword>
<comment type="subcellular location">
    <subcellularLocation>
        <location evidence="1">Membrane</location>
        <topology evidence="1">Multi-pass membrane protein</topology>
    </subcellularLocation>
</comment>
<evidence type="ECO:0000313" key="4">
    <source>
        <dbReference type="EMBL" id="KAH0874458.1"/>
    </source>
</evidence>
<accession>A0ABQ7Z2Q3</accession>
<sequence length="73" mass="8008">MAGAGGGIIAQLLTYPLQTVNTRQQTERDIKRGKRKLGTIEHMCQVSCEIRGSVYTVDWLRLAGTAASHVTYS</sequence>
<name>A0ABQ7Z2Q3_BRANA</name>
<gene>
    <name evidence="4" type="ORF">HID58_071820</name>
</gene>
<dbReference type="SUPFAM" id="SSF103506">
    <property type="entry name" value="Mitochondrial carrier"/>
    <property type="match status" value="1"/>
</dbReference>
<keyword evidence="3" id="KW-0472">Membrane</keyword>
<comment type="caution">
    <text evidence="4">The sequence shown here is derived from an EMBL/GenBank/DDBJ whole genome shotgun (WGS) entry which is preliminary data.</text>
</comment>
<reference evidence="4 5" key="1">
    <citation type="submission" date="2021-05" db="EMBL/GenBank/DDBJ databases">
        <title>Genome Assembly of Synthetic Allotetraploid Brassica napus Reveals Homoeologous Exchanges between Subgenomes.</title>
        <authorList>
            <person name="Davis J.T."/>
        </authorList>
    </citation>
    <scope>NUCLEOTIDE SEQUENCE [LARGE SCALE GENOMIC DNA]</scope>
    <source>
        <strain evidence="5">cv. Da-Ae</strain>
        <tissue evidence="4">Seedling</tissue>
    </source>
</reference>
<dbReference type="InterPro" id="IPR023395">
    <property type="entry name" value="MCP_dom_sf"/>
</dbReference>
<evidence type="ECO:0008006" key="6">
    <source>
        <dbReference type="Google" id="ProtNLM"/>
    </source>
</evidence>
<dbReference type="Gene3D" id="1.50.40.10">
    <property type="entry name" value="Mitochondrial carrier domain"/>
    <property type="match status" value="1"/>
</dbReference>
<dbReference type="Pfam" id="PF00153">
    <property type="entry name" value="Mito_carr"/>
    <property type="match status" value="1"/>
</dbReference>
<dbReference type="InterPro" id="IPR018108">
    <property type="entry name" value="MCP_transmembrane"/>
</dbReference>
<keyword evidence="5" id="KW-1185">Reference proteome</keyword>
<evidence type="ECO:0000256" key="1">
    <source>
        <dbReference type="ARBA" id="ARBA00004141"/>
    </source>
</evidence>